<dbReference type="SUPFAM" id="SSF53920">
    <property type="entry name" value="Fe-only hydrogenase"/>
    <property type="match status" value="1"/>
</dbReference>
<evidence type="ECO:0000313" key="3">
    <source>
        <dbReference type="EMBL" id="KAK1343674.1"/>
    </source>
</evidence>
<protein>
    <recommendedName>
        <fullName evidence="2">Iron hydrogenase large subunit C-terminal domain-containing protein</fullName>
    </recommendedName>
</protein>
<name>A0AA40I670_CNENI</name>
<comment type="caution">
    <text evidence="3">The sequence shown here is derived from an EMBL/GenBank/DDBJ whole genome shotgun (WGS) entry which is preliminary data.</text>
</comment>
<dbReference type="EMBL" id="JAULJE010000004">
    <property type="protein sequence ID" value="KAK1343674.1"/>
    <property type="molecule type" value="Genomic_DNA"/>
</dbReference>
<keyword evidence="4" id="KW-1185">Reference proteome</keyword>
<sequence>MHPEGSAAFSKALGHIVFDMKIATDFSILESQKEFVCRYCQHHEEEPRIPMLTSACSGWDRYAEHVLDHPITSTSIWPSLPSLS</sequence>
<evidence type="ECO:0000259" key="2">
    <source>
        <dbReference type="Pfam" id="PF02906"/>
    </source>
</evidence>
<dbReference type="Pfam" id="PF02906">
    <property type="entry name" value="Fe_hyd_lg_C"/>
    <property type="match status" value="1"/>
</dbReference>
<feature type="domain" description="Iron hydrogenase large subunit C-terminal" evidence="2">
    <location>
        <begin position="9"/>
        <end position="70"/>
    </location>
</feature>
<dbReference type="AlphaFoldDB" id="A0AA40I670"/>
<dbReference type="Gene3D" id="3.40.950.10">
    <property type="entry name" value="Fe-only Hydrogenase (Larger Subunit), Chain L, domain 3"/>
    <property type="match status" value="1"/>
</dbReference>
<dbReference type="Proteomes" id="UP001177744">
    <property type="component" value="Unassembled WGS sequence"/>
</dbReference>
<dbReference type="InterPro" id="IPR004108">
    <property type="entry name" value="Fe_hydrogenase_lsu_C"/>
</dbReference>
<dbReference type="InterPro" id="IPR009016">
    <property type="entry name" value="Fe_hydrogenase"/>
</dbReference>
<organism evidence="3 4">
    <name type="scientific">Cnephaeus nilssonii</name>
    <name type="common">Northern bat</name>
    <name type="synonym">Eptesicus nilssonii</name>
    <dbReference type="NCBI Taxonomy" id="3371016"/>
    <lineage>
        <taxon>Eukaryota</taxon>
        <taxon>Metazoa</taxon>
        <taxon>Chordata</taxon>
        <taxon>Craniata</taxon>
        <taxon>Vertebrata</taxon>
        <taxon>Euteleostomi</taxon>
        <taxon>Mammalia</taxon>
        <taxon>Eutheria</taxon>
        <taxon>Laurasiatheria</taxon>
        <taxon>Chiroptera</taxon>
        <taxon>Yangochiroptera</taxon>
        <taxon>Vespertilionidae</taxon>
        <taxon>Cnephaeus</taxon>
    </lineage>
</organism>
<proteinExistence type="inferred from homology"/>
<dbReference type="PANTHER" id="PTHR11615">
    <property type="entry name" value="NITRATE, FORMATE, IRON DEHYDROGENASE"/>
    <property type="match status" value="1"/>
</dbReference>
<evidence type="ECO:0000256" key="1">
    <source>
        <dbReference type="ARBA" id="ARBA00006596"/>
    </source>
</evidence>
<evidence type="ECO:0000313" key="4">
    <source>
        <dbReference type="Proteomes" id="UP001177744"/>
    </source>
</evidence>
<reference evidence="3" key="1">
    <citation type="submission" date="2023-06" db="EMBL/GenBank/DDBJ databases">
        <title>Reference genome for the Northern bat (Eptesicus nilssonii), a most northern bat species.</title>
        <authorList>
            <person name="Laine V.N."/>
            <person name="Pulliainen A.T."/>
            <person name="Lilley T.M."/>
        </authorList>
    </citation>
    <scope>NUCLEOTIDE SEQUENCE</scope>
    <source>
        <strain evidence="3">BLF_Eptnil</strain>
        <tissue evidence="3">Kidney</tissue>
    </source>
</reference>
<accession>A0AA40I670</accession>
<gene>
    <name evidence="3" type="ORF">QTO34_014227</name>
</gene>
<dbReference type="InterPro" id="IPR050340">
    <property type="entry name" value="Cytosolic_Fe-S_CAF"/>
</dbReference>
<comment type="similarity">
    <text evidence="1">Belongs to the NARF family.</text>
</comment>